<evidence type="ECO:0000256" key="2">
    <source>
        <dbReference type="ARBA" id="ARBA00012632"/>
    </source>
</evidence>
<feature type="chain" id="PRO_5040787317" description="3-phytase" evidence="3">
    <location>
        <begin position="24"/>
        <end position="101"/>
    </location>
</feature>
<evidence type="ECO:0000313" key="5">
    <source>
        <dbReference type="Proteomes" id="UP001144191"/>
    </source>
</evidence>
<dbReference type="AlphaFoldDB" id="A0A9W6A3H2"/>
<gene>
    <name evidence="4" type="ORF">AnigIFM63604_007537</name>
</gene>
<dbReference type="EC" id="3.1.3.8" evidence="2"/>
<evidence type="ECO:0000256" key="1">
    <source>
        <dbReference type="ARBA" id="ARBA00005375"/>
    </source>
</evidence>
<keyword evidence="3" id="KW-0732">Signal</keyword>
<comment type="similarity">
    <text evidence="1">Belongs to the histidine acid phosphatase family.</text>
</comment>
<comment type="caution">
    <text evidence="4">The sequence shown here is derived from an EMBL/GenBank/DDBJ whole genome shotgun (WGS) entry which is preliminary data.</text>
</comment>
<dbReference type="InterPro" id="IPR029033">
    <property type="entry name" value="His_PPase_superfam"/>
</dbReference>
<evidence type="ECO:0000313" key="4">
    <source>
        <dbReference type="EMBL" id="GLA51185.1"/>
    </source>
</evidence>
<evidence type="ECO:0000256" key="3">
    <source>
        <dbReference type="SAM" id="SignalP"/>
    </source>
</evidence>
<dbReference type="InterPro" id="IPR033379">
    <property type="entry name" value="Acid_Pase_AS"/>
</dbReference>
<sequence>MSGSLGQTVFASLLLAGISGVNAQVLAPTNDILSPSTSINQNPLQYAGGNSPYFAGPNVFGIDNSVPEKCSVQQAAYVVRHGSRFPDSGSYESWVGIKEKI</sequence>
<dbReference type="EMBL" id="BRPB01000047">
    <property type="protein sequence ID" value="GLA51185.1"/>
    <property type="molecule type" value="Genomic_DNA"/>
</dbReference>
<proteinExistence type="inferred from homology"/>
<dbReference type="Proteomes" id="UP001144191">
    <property type="component" value="Unassembled WGS sequence"/>
</dbReference>
<reference evidence="4" key="1">
    <citation type="submission" date="2022-07" db="EMBL/GenBank/DDBJ databases">
        <title>Taxonomy of Aspergillus series Nigri: significant species reduction supported by multi-species coalescent approaches.</title>
        <authorList>
            <person name="Bian C."/>
            <person name="Kusuya Y."/>
            <person name="Sklenar F."/>
            <person name="D'hooge E."/>
            <person name="Yaguchi T."/>
            <person name="Takahashi H."/>
            <person name="Hubka V."/>
        </authorList>
    </citation>
    <scope>NUCLEOTIDE SEQUENCE</scope>
    <source>
        <strain evidence="4">IFM 63604</strain>
    </source>
</reference>
<dbReference type="PROSITE" id="PS00616">
    <property type="entry name" value="HIS_ACID_PHOSPHAT_1"/>
    <property type="match status" value="1"/>
</dbReference>
<feature type="signal peptide" evidence="3">
    <location>
        <begin position="1"/>
        <end position="23"/>
    </location>
</feature>
<organism evidence="4 5">
    <name type="scientific">Aspergillus niger</name>
    <dbReference type="NCBI Taxonomy" id="5061"/>
    <lineage>
        <taxon>Eukaryota</taxon>
        <taxon>Fungi</taxon>
        <taxon>Dikarya</taxon>
        <taxon>Ascomycota</taxon>
        <taxon>Pezizomycotina</taxon>
        <taxon>Eurotiomycetes</taxon>
        <taxon>Eurotiomycetidae</taxon>
        <taxon>Eurotiales</taxon>
        <taxon>Aspergillaceae</taxon>
        <taxon>Aspergillus</taxon>
        <taxon>Aspergillus subgen. Circumdati</taxon>
    </lineage>
</organism>
<dbReference type="Gene3D" id="3.40.50.1240">
    <property type="entry name" value="Phosphoglycerate mutase-like"/>
    <property type="match status" value="1"/>
</dbReference>
<dbReference type="GO" id="GO:0016158">
    <property type="term" value="F:inositol hexakisphosphate 3-phosphatase activity"/>
    <property type="evidence" value="ECO:0007669"/>
    <property type="project" value="UniProtKB-EC"/>
</dbReference>
<protein>
    <recommendedName>
        <fullName evidence="2">3-phytase</fullName>
        <ecNumber evidence="2">3.1.3.8</ecNumber>
    </recommendedName>
</protein>
<accession>A0A9W6A3H2</accession>
<name>A0A9W6A3H2_ASPNG</name>
<dbReference type="SUPFAM" id="SSF53254">
    <property type="entry name" value="Phosphoglycerate mutase-like"/>
    <property type="match status" value="1"/>
</dbReference>